<evidence type="ECO:0000313" key="1">
    <source>
        <dbReference type="EMBL" id="PZR51667.1"/>
    </source>
</evidence>
<keyword evidence="2" id="KW-1185">Reference proteome</keyword>
<dbReference type="Gene3D" id="3.30.530.20">
    <property type="match status" value="1"/>
</dbReference>
<dbReference type="RefSeq" id="WP_111252162.1">
    <property type="nucleotide sequence ID" value="NZ_QKWH01000018.1"/>
</dbReference>
<sequence>MEVIEMGQPQRQQRVTELAVLPPEVSSFSTTNGSLSAHIARRRSLMMDGGEGRAVGSHICMDGKAFGLALHLKEVVIGRTQPTSKAWQTIDSDLVVIGDYTMGFDVEPLGGGSRLRVWIDYQWPSAHPALGRLGGRLYARWCVKRMSAAASGRFPAM</sequence>
<dbReference type="AlphaFoldDB" id="A0A2W5WK88"/>
<dbReference type="EMBL" id="QKWH01000018">
    <property type="protein sequence ID" value="PZR51667.1"/>
    <property type="molecule type" value="Genomic_DNA"/>
</dbReference>
<reference evidence="1 2" key="1">
    <citation type="submission" date="2018-06" db="EMBL/GenBank/DDBJ databases">
        <title>Whole genome sequencing of a novel hydrocarbon degrading bacterial strain, PW21 isolated from oil contaminated produced water sample.</title>
        <authorList>
            <person name="Nagkirti P."/>
            <person name="Shaikh A."/>
            <person name="Gowdaman V."/>
            <person name="Engineer A.E."/>
            <person name="Dagar S."/>
            <person name="Dhakephalkar P.K."/>
        </authorList>
    </citation>
    <scope>NUCLEOTIDE SEQUENCE [LARGE SCALE GENOMIC DNA]</scope>
    <source>
        <strain evidence="1 2">PW21</strain>
    </source>
</reference>
<dbReference type="InterPro" id="IPR023393">
    <property type="entry name" value="START-like_dom_sf"/>
</dbReference>
<evidence type="ECO:0000313" key="2">
    <source>
        <dbReference type="Proteomes" id="UP000248783"/>
    </source>
</evidence>
<gene>
    <name evidence="1" type="ORF">DNL40_15495</name>
</gene>
<organism evidence="1 2">
    <name type="scientific">Xylanimonas oleitrophica</name>
    <dbReference type="NCBI Taxonomy" id="2607479"/>
    <lineage>
        <taxon>Bacteria</taxon>
        <taxon>Bacillati</taxon>
        <taxon>Actinomycetota</taxon>
        <taxon>Actinomycetes</taxon>
        <taxon>Micrococcales</taxon>
        <taxon>Promicromonosporaceae</taxon>
        <taxon>Xylanimonas</taxon>
    </lineage>
</organism>
<dbReference type="SUPFAM" id="SSF55961">
    <property type="entry name" value="Bet v1-like"/>
    <property type="match status" value="1"/>
</dbReference>
<protein>
    <submittedName>
        <fullName evidence="1">SRPBCC family protein</fullName>
    </submittedName>
</protein>
<comment type="caution">
    <text evidence="1">The sequence shown here is derived from an EMBL/GenBank/DDBJ whole genome shotgun (WGS) entry which is preliminary data.</text>
</comment>
<proteinExistence type="predicted"/>
<dbReference type="Proteomes" id="UP000248783">
    <property type="component" value="Unassembled WGS sequence"/>
</dbReference>
<name>A0A2W5WK88_9MICO</name>
<accession>A0A2W5WK88</accession>